<evidence type="ECO:0000313" key="7">
    <source>
        <dbReference type="EMBL" id="KRX09745.1"/>
    </source>
</evidence>
<dbReference type="InterPro" id="IPR020422">
    <property type="entry name" value="TYR_PHOSPHATASE_DUAL_dom"/>
</dbReference>
<comment type="caution">
    <text evidence="7">The sequence shown here is derived from an EMBL/GenBank/DDBJ whole genome shotgun (WGS) entry which is preliminary data.</text>
</comment>
<keyword evidence="8" id="KW-1185">Reference proteome</keyword>
<evidence type="ECO:0000256" key="1">
    <source>
        <dbReference type="ARBA" id="ARBA00008601"/>
    </source>
</evidence>
<organism evidence="7 8">
    <name type="scientific">Pseudocohnilembus persalinus</name>
    <name type="common">Ciliate</name>
    <dbReference type="NCBI Taxonomy" id="266149"/>
    <lineage>
        <taxon>Eukaryota</taxon>
        <taxon>Sar</taxon>
        <taxon>Alveolata</taxon>
        <taxon>Ciliophora</taxon>
        <taxon>Intramacronucleata</taxon>
        <taxon>Oligohymenophorea</taxon>
        <taxon>Scuticociliatia</taxon>
        <taxon>Philasterida</taxon>
        <taxon>Pseudocohnilembidae</taxon>
        <taxon>Pseudocohnilembus</taxon>
    </lineage>
</organism>
<dbReference type="EC" id="3.1.3.48" evidence="2"/>
<keyword evidence="3" id="KW-0378">Hydrolase</keyword>
<dbReference type="EMBL" id="LDAU01000044">
    <property type="protein sequence ID" value="KRX09745.1"/>
    <property type="molecule type" value="Genomic_DNA"/>
</dbReference>
<evidence type="ECO:0000313" key="8">
    <source>
        <dbReference type="Proteomes" id="UP000054937"/>
    </source>
</evidence>
<dbReference type="InterPro" id="IPR029021">
    <property type="entry name" value="Prot-tyrosine_phosphatase-like"/>
</dbReference>
<dbReference type="OMA" id="TENMVWL"/>
<evidence type="ECO:0000256" key="3">
    <source>
        <dbReference type="ARBA" id="ARBA00022801"/>
    </source>
</evidence>
<dbReference type="GO" id="GO:0004725">
    <property type="term" value="F:protein tyrosine phosphatase activity"/>
    <property type="evidence" value="ECO:0007669"/>
    <property type="project" value="UniProtKB-EC"/>
</dbReference>
<evidence type="ECO:0000259" key="6">
    <source>
        <dbReference type="PROSITE" id="PS50056"/>
    </source>
</evidence>
<keyword evidence="4" id="KW-0904">Protein phosphatase</keyword>
<dbReference type="Gene3D" id="3.90.190.10">
    <property type="entry name" value="Protein tyrosine phosphatase superfamily"/>
    <property type="match status" value="1"/>
</dbReference>
<dbReference type="InterPro" id="IPR000340">
    <property type="entry name" value="Dual-sp_phosphatase_cat-dom"/>
</dbReference>
<dbReference type="PROSITE" id="PS50054">
    <property type="entry name" value="TYR_PHOSPHATASE_DUAL"/>
    <property type="match status" value="1"/>
</dbReference>
<dbReference type="GO" id="GO:0043409">
    <property type="term" value="P:negative regulation of MAPK cascade"/>
    <property type="evidence" value="ECO:0007669"/>
    <property type="project" value="TreeGrafter"/>
</dbReference>
<feature type="domain" description="Tyrosine-protein phosphatase" evidence="5">
    <location>
        <begin position="10"/>
        <end position="148"/>
    </location>
</feature>
<dbReference type="SMART" id="SM00195">
    <property type="entry name" value="DSPc"/>
    <property type="match status" value="1"/>
</dbReference>
<dbReference type="PANTHER" id="PTHR10159">
    <property type="entry name" value="DUAL SPECIFICITY PROTEIN PHOSPHATASE"/>
    <property type="match status" value="1"/>
</dbReference>
<dbReference type="InterPro" id="IPR000387">
    <property type="entry name" value="Tyr_Pase_dom"/>
</dbReference>
<comment type="similarity">
    <text evidence="1">Belongs to the protein-tyrosine phosphatase family. Non-receptor class dual specificity subfamily.</text>
</comment>
<dbReference type="OrthoDB" id="10252009at2759"/>
<reference evidence="7 8" key="1">
    <citation type="journal article" date="2015" name="Sci. Rep.">
        <title>Genome of the facultative scuticociliatosis pathogen Pseudocohnilembus persalinus provides insight into its virulence through horizontal gene transfer.</title>
        <authorList>
            <person name="Xiong J."/>
            <person name="Wang G."/>
            <person name="Cheng J."/>
            <person name="Tian M."/>
            <person name="Pan X."/>
            <person name="Warren A."/>
            <person name="Jiang C."/>
            <person name="Yuan D."/>
            <person name="Miao W."/>
        </authorList>
    </citation>
    <scope>NUCLEOTIDE SEQUENCE [LARGE SCALE GENOMIC DNA]</scope>
    <source>
        <strain evidence="7">36N120E</strain>
    </source>
</reference>
<feature type="domain" description="Tyrosine specific protein phosphatases" evidence="6">
    <location>
        <begin position="70"/>
        <end position="126"/>
    </location>
</feature>
<dbReference type="InParanoid" id="A0A0V0R5G9"/>
<dbReference type="PROSITE" id="PS50056">
    <property type="entry name" value="TYR_PHOSPHATASE_2"/>
    <property type="match status" value="1"/>
</dbReference>
<evidence type="ECO:0000259" key="5">
    <source>
        <dbReference type="PROSITE" id="PS50054"/>
    </source>
</evidence>
<sequence length="156" mass="18498">MLNYSFLYKKDLDKITDTVWLGSFHEAGNKELLKKNKITHILVCGSELAENYPQDFNYKKLNLRNYDWSKSLTGLFDETYEFIKQGNCFIHCLAGVHRAPTFTIAYLIKEKGWTVKEAHDYVKSKRKIIEPPEFFLQQLEIYYQDLQKRKNCSKNI</sequence>
<dbReference type="SUPFAM" id="SSF52799">
    <property type="entry name" value="(Phosphotyrosine protein) phosphatases II"/>
    <property type="match status" value="1"/>
</dbReference>
<dbReference type="Pfam" id="PF00782">
    <property type="entry name" value="DSPc"/>
    <property type="match status" value="1"/>
</dbReference>
<dbReference type="CDD" id="cd14498">
    <property type="entry name" value="DSP"/>
    <property type="match status" value="1"/>
</dbReference>
<proteinExistence type="inferred from homology"/>
<gene>
    <name evidence="7" type="ORF">PPERSA_02617</name>
</gene>
<dbReference type="Proteomes" id="UP000054937">
    <property type="component" value="Unassembled WGS sequence"/>
</dbReference>
<protein>
    <recommendedName>
        <fullName evidence="2">protein-tyrosine-phosphatase</fullName>
        <ecNumber evidence="2">3.1.3.48</ecNumber>
    </recommendedName>
</protein>
<name>A0A0V0R5G9_PSEPJ</name>
<dbReference type="GO" id="GO:0005737">
    <property type="term" value="C:cytoplasm"/>
    <property type="evidence" value="ECO:0007669"/>
    <property type="project" value="TreeGrafter"/>
</dbReference>
<evidence type="ECO:0000256" key="2">
    <source>
        <dbReference type="ARBA" id="ARBA00013064"/>
    </source>
</evidence>
<dbReference type="AlphaFoldDB" id="A0A0V0R5G9"/>
<dbReference type="PANTHER" id="PTHR10159:SF519">
    <property type="entry name" value="DUAL SPECIFICITY PROTEIN PHOSPHATASE MPK3"/>
    <property type="match status" value="1"/>
</dbReference>
<accession>A0A0V0R5G9</accession>
<evidence type="ECO:0000256" key="4">
    <source>
        <dbReference type="ARBA" id="ARBA00022912"/>
    </source>
</evidence>